<feature type="chain" id="PRO_5029638266" description="Hydrophobic seed protein domain-containing protein" evidence="3">
    <location>
        <begin position="26"/>
        <end position="116"/>
    </location>
</feature>
<comment type="caution">
    <text evidence="5">The sequence shown here is derived from an EMBL/GenBank/DDBJ whole genome shotgun (WGS) entry which is preliminary data.</text>
</comment>
<dbReference type="EMBL" id="JABFAF010000013">
    <property type="protein sequence ID" value="MBA0874390.1"/>
    <property type="molecule type" value="Genomic_DNA"/>
</dbReference>
<name>A0A7J9MTS8_GOSSC</name>
<dbReference type="SUPFAM" id="SSF47699">
    <property type="entry name" value="Bifunctional inhibitor/lipid-transfer protein/seed storage 2S albumin"/>
    <property type="match status" value="1"/>
</dbReference>
<evidence type="ECO:0000313" key="6">
    <source>
        <dbReference type="Proteomes" id="UP000593576"/>
    </source>
</evidence>
<dbReference type="PANTHER" id="PTHR31731">
    <property type="match status" value="1"/>
</dbReference>
<evidence type="ECO:0000313" key="5">
    <source>
        <dbReference type="EMBL" id="MBA0874390.1"/>
    </source>
</evidence>
<gene>
    <name evidence="5" type="ORF">Goshw_015911</name>
</gene>
<keyword evidence="6" id="KW-1185">Reference proteome</keyword>
<protein>
    <recommendedName>
        <fullName evidence="4">Hydrophobic seed protein domain-containing protein</fullName>
    </recommendedName>
</protein>
<dbReference type="Pfam" id="PF14547">
    <property type="entry name" value="Hydrophob_seed"/>
    <property type="match status" value="1"/>
</dbReference>
<feature type="transmembrane region" description="Helical" evidence="2">
    <location>
        <begin position="96"/>
        <end position="115"/>
    </location>
</feature>
<accession>A0A7J9MTS8</accession>
<dbReference type="InterPro" id="IPR051636">
    <property type="entry name" value="Plant_LTP/defense-related"/>
</dbReference>
<evidence type="ECO:0000256" key="2">
    <source>
        <dbReference type="SAM" id="Phobius"/>
    </source>
</evidence>
<evidence type="ECO:0000256" key="1">
    <source>
        <dbReference type="ARBA" id="ARBA00008965"/>
    </source>
</evidence>
<dbReference type="OrthoDB" id="976490at2759"/>
<keyword evidence="3" id="KW-0732">Signal</keyword>
<feature type="signal peptide" evidence="3">
    <location>
        <begin position="1"/>
        <end position="25"/>
    </location>
</feature>
<reference evidence="5 6" key="1">
    <citation type="journal article" date="2019" name="Genome Biol. Evol.">
        <title>Insights into the evolution of the New World diploid cottons (Gossypium, subgenus Houzingenia) based on genome sequencing.</title>
        <authorList>
            <person name="Grover C.E."/>
            <person name="Arick M.A. 2nd"/>
            <person name="Thrash A."/>
            <person name="Conover J.L."/>
            <person name="Sanders W.S."/>
            <person name="Peterson D.G."/>
            <person name="Frelichowski J.E."/>
            <person name="Scheffler J.A."/>
            <person name="Scheffler B.E."/>
            <person name="Wendel J.F."/>
        </authorList>
    </citation>
    <scope>NUCLEOTIDE SEQUENCE [LARGE SCALE GENOMIC DNA]</scope>
    <source>
        <strain evidence="5">1</strain>
        <tissue evidence="5">Leaf</tissue>
    </source>
</reference>
<keyword evidence="2" id="KW-1133">Transmembrane helix</keyword>
<dbReference type="Proteomes" id="UP000593576">
    <property type="component" value="Unassembled WGS sequence"/>
</dbReference>
<sequence length="116" mass="12580">MASKALATIALLLSINLLFLSMAKAHNQPQCRNDALLLNVCANILNVVDVGIGKPPKPCCALINDLVGLELDACLCTVVKAVLGLVNVKPPHQFNLLLKATLVCLGFFVLFYFWIF</sequence>
<comment type="similarity">
    <text evidence="1">Belongs to the plant LTP family. PEARLI1 subfamily.</text>
</comment>
<organism evidence="5 6">
    <name type="scientific">Gossypium schwendimanii</name>
    <name type="common">Cotton</name>
    <dbReference type="NCBI Taxonomy" id="34291"/>
    <lineage>
        <taxon>Eukaryota</taxon>
        <taxon>Viridiplantae</taxon>
        <taxon>Streptophyta</taxon>
        <taxon>Embryophyta</taxon>
        <taxon>Tracheophyta</taxon>
        <taxon>Spermatophyta</taxon>
        <taxon>Magnoliopsida</taxon>
        <taxon>eudicotyledons</taxon>
        <taxon>Gunneridae</taxon>
        <taxon>Pentapetalae</taxon>
        <taxon>rosids</taxon>
        <taxon>malvids</taxon>
        <taxon>Malvales</taxon>
        <taxon>Malvaceae</taxon>
        <taxon>Malvoideae</taxon>
        <taxon>Gossypium</taxon>
    </lineage>
</organism>
<keyword evidence="2" id="KW-0472">Membrane</keyword>
<dbReference type="Gene3D" id="1.10.110.10">
    <property type="entry name" value="Plant lipid-transfer and hydrophobic proteins"/>
    <property type="match status" value="1"/>
</dbReference>
<dbReference type="InterPro" id="IPR036312">
    <property type="entry name" value="Bifun_inhib/LTP/seed_sf"/>
</dbReference>
<proteinExistence type="inferred from homology"/>
<dbReference type="AlphaFoldDB" id="A0A7J9MTS8"/>
<dbReference type="InterPro" id="IPR027923">
    <property type="entry name" value="Hydrophob_seed_dom"/>
</dbReference>
<keyword evidence="2" id="KW-0812">Transmembrane</keyword>
<evidence type="ECO:0000259" key="4">
    <source>
        <dbReference type="Pfam" id="PF14547"/>
    </source>
</evidence>
<feature type="domain" description="Hydrophobic seed protein" evidence="4">
    <location>
        <begin position="31"/>
        <end position="100"/>
    </location>
</feature>
<evidence type="ECO:0000256" key="3">
    <source>
        <dbReference type="SAM" id="SignalP"/>
    </source>
</evidence>